<evidence type="ECO:0000256" key="1">
    <source>
        <dbReference type="SAM" id="Phobius"/>
    </source>
</evidence>
<accession>A0A2P2QCR1</accession>
<sequence length="60" mass="7226">MLHYILSMISFFSTLAMFYWCSFLLFLHIKNYCWLLLSQHHGEVQWLKGGIMTYHLKLLG</sequence>
<name>A0A2P2QCR1_RHIMU</name>
<dbReference type="AlphaFoldDB" id="A0A2P2QCR1"/>
<evidence type="ECO:0000313" key="2">
    <source>
        <dbReference type="EMBL" id="MBX64719.1"/>
    </source>
</evidence>
<keyword evidence="1" id="KW-1133">Transmembrane helix</keyword>
<reference evidence="2" key="1">
    <citation type="submission" date="2018-02" db="EMBL/GenBank/DDBJ databases">
        <title>Rhizophora mucronata_Transcriptome.</title>
        <authorList>
            <person name="Meera S.P."/>
            <person name="Sreeshan A."/>
            <person name="Augustine A."/>
        </authorList>
    </citation>
    <scope>NUCLEOTIDE SEQUENCE</scope>
    <source>
        <tissue evidence="2">Leaf</tissue>
    </source>
</reference>
<protein>
    <submittedName>
        <fullName evidence="2">Uncharacterized protein</fullName>
    </submittedName>
</protein>
<organism evidence="2">
    <name type="scientific">Rhizophora mucronata</name>
    <name type="common">Asiatic mangrove</name>
    <dbReference type="NCBI Taxonomy" id="61149"/>
    <lineage>
        <taxon>Eukaryota</taxon>
        <taxon>Viridiplantae</taxon>
        <taxon>Streptophyta</taxon>
        <taxon>Embryophyta</taxon>
        <taxon>Tracheophyta</taxon>
        <taxon>Spermatophyta</taxon>
        <taxon>Magnoliopsida</taxon>
        <taxon>eudicotyledons</taxon>
        <taxon>Gunneridae</taxon>
        <taxon>Pentapetalae</taxon>
        <taxon>rosids</taxon>
        <taxon>fabids</taxon>
        <taxon>Malpighiales</taxon>
        <taxon>Rhizophoraceae</taxon>
        <taxon>Rhizophora</taxon>
    </lineage>
</organism>
<feature type="transmembrane region" description="Helical" evidence="1">
    <location>
        <begin position="6"/>
        <end position="27"/>
    </location>
</feature>
<dbReference type="EMBL" id="GGEC01084235">
    <property type="protein sequence ID" value="MBX64719.1"/>
    <property type="molecule type" value="Transcribed_RNA"/>
</dbReference>
<proteinExistence type="predicted"/>
<keyword evidence="1" id="KW-0812">Transmembrane</keyword>
<keyword evidence="1" id="KW-0472">Membrane</keyword>